<evidence type="ECO:0000313" key="2">
    <source>
        <dbReference type="EMBL" id="ABD26351.1"/>
    </source>
</evidence>
<evidence type="ECO:0000313" key="3">
    <source>
        <dbReference type="Proteomes" id="UP000009134"/>
    </source>
</evidence>
<dbReference type="Pfam" id="PF07811">
    <property type="entry name" value="TadE"/>
    <property type="match status" value="1"/>
</dbReference>
<name>Q2G722_NOVAD</name>
<dbReference type="Proteomes" id="UP000009134">
    <property type="component" value="Chromosome"/>
</dbReference>
<dbReference type="HOGENOM" id="CLU_1737735_0_0_5"/>
<sequence>MTRFIPFLSRLRACRDGAIMIEVAVLTPVLVLFGLGTVEVSSLVARRSELQSALAEAVAIALASKPDTQSKIDTIESVISASTGVSTANIDTAVIYRCGIDPGYVTLPGLCSQSGEISKYVQLTIRDTYTPMWTDFGISGPISMRLTRTVLIG</sequence>
<gene>
    <name evidence="2" type="ordered locus">Saro_1911</name>
</gene>
<accession>Q2G722</accession>
<dbReference type="EMBL" id="CP000248">
    <property type="protein sequence ID" value="ABD26351.1"/>
    <property type="molecule type" value="Genomic_DNA"/>
</dbReference>
<dbReference type="eggNOG" id="COG4961">
    <property type="taxonomic scope" value="Bacteria"/>
</dbReference>
<evidence type="ECO:0000259" key="1">
    <source>
        <dbReference type="Pfam" id="PF07811"/>
    </source>
</evidence>
<dbReference type="STRING" id="279238.Saro_1911"/>
<dbReference type="KEGG" id="nar:Saro_1911"/>
<dbReference type="InterPro" id="IPR012495">
    <property type="entry name" value="TadE-like_dom"/>
</dbReference>
<protein>
    <submittedName>
        <fullName evidence="2">TadE-like protein</fullName>
    </submittedName>
</protein>
<feature type="domain" description="TadE-like" evidence="1">
    <location>
        <begin position="17"/>
        <end position="58"/>
    </location>
</feature>
<dbReference type="AlphaFoldDB" id="Q2G722"/>
<proteinExistence type="predicted"/>
<organism evidence="2 3">
    <name type="scientific">Novosphingobium aromaticivorans (strain ATCC 700278 / DSM 12444 / CCUG 56034 / CIP 105152 / NBRC 16084 / F199)</name>
    <dbReference type="NCBI Taxonomy" id="279238"/>
    <lineage>
        <taxon>Bacteria</taxon>
        <taxon>Pseudomonadati</taxon>
        <taxon>Pseudomonadota</taxon>
        <taxon>Alphaproteobacteria</taxon>
        <taxon>Sphingomonadales</taxon>
        <taxon>Sphingomonadaceae</taxon>
        <taxon>Novosphingobium</taxon>
    </lineage>
</organism>
<reference evidence="3" key="1">
    <citation type="submission" date="2006-01" db="EMBL/GenBank/DDBJ databases">
        <title>Complete sequence of Novosphingobium aromaticivorans DSM 12444.</title>
        <authorList>
            <consortium name="US DOE Joint Genome Institute"/>
            <person name="Copeland A."/>
            <person name="Lucas S."/>
            <person name="Lapidus A."/>
            <person name="Barry K."/>
            <person name="Detter J.C."/>
            <person name="Glavina T."/>
            <person name="Hammon N."/>
            <person name="Israni S."/>
            <person name="Pitluck S."/>
            <person name="Chain P."/>
            <person name="Malfatti S."/>
            <person name="Shin M."/>
            <person name="Vergez L."/>
            <person name="Schmutz J."/>
            <person name="Larimer F."/>
            <person name="Land M."/>
            <person name="Kyrpides N."/>
            <person name="Ivanova N."/>
            <person name="Fredrickson J."/>
            <person name="Balkwill D."/>
            <person name="Romine M.F."/>
            <person name="Richardson P."/>
        </authorList>
    </citation>
    <scope>NUCLEOTIDE SEQUENCE [LARGE SCALE GENOMIC DNA]</scope>
    <source>
        <strain evidence="3">ATCC 700278 / DSM 12444 / CCUG 56034 / CIP 105152 / NBRC 16084 / F199</strain>
    </source>
</reference>
<keyword evidence="3" id="KW-1185">Reference proteome</keyword>